<dbReference type="PANTHER" id="PTHR12110">
    <property type="entry name" value="HYDROXYPYRUVATE ISOMERASE"/>
    <property type="match status" value="1"/>
</dbReference>
<feature type="domain" description="Xylose isomerase-like TIM barrel" evidence="1">
    <location>
        <begin position="27"/>
        <end position="263"/>
    </location>
</feature>
<proteinExistence type="predicted"/>
<dbReference type="EMBL" id="FOSK01000014">
    <property type="protein sequence ID" value="SFL02026.1"/>
    <property type="molecule type" value="Genomic_DNA"/>
</dbReference>
<name>A0A1I4ECC9_9HYPH</name>
<sequence length="283" mass="30968">MLIGNAPCSWGVCYPTGNAYAPEEYLAEVAGAGYQGTELGPLGYLPKDIEVIKPMLAQHDLTLIGATHVHTFSQPETSARFHEDMQAQGKLLSSLGAKHLVVMDESNVYPSNQLGVMTRAARNHMYEDLTKAHAMLAETYGVALSFHPHIGTCVELEAQIDDLLQNTPLNLCLDTGHHAFWGQDPLAYMQRKWDRIDYMHLKNVDPAVRTRVLSGELSVPASLAAGVMCPLADGAVDIAAVMDVLRARDFRGPVVVEQDIAENASETPLELARRNFTYIAKLA</sequence>
<dbReference type="InterPro" id="IPR050312">
    <property type="entry name" value="IolE/XylAMocC-like"/>
</dbReference>
<dbReference type="InterPro" id="IPR013022">
    <property type="entry name" value="Xyl_isomerase-like_TIM-brl"/>
</dbReference>
<protein>
    <submittedName>
        <fullName evidence="2">Inosose dehydratase</fullName>
    </submittedName>
</protein>
<accession>A0A1I4ECC9</accession>
<organism evidence="2 3">
    <name type="scientific">Pseudovibrio ascidiaceicola</name>
    <dbReference type="NCBI Taxonomy" id="285279"/>
    <lineage>
        <taxon>Bacteria</taxon>
        <taxon>Pseudomonadati</taxon>
        <taxon>Pseudomonadota</taxon>
        <taxon>Alphaproteobacteria</taxon>
        <taxon>Hyphomicrobiales</taxon>
        <taxon>Stappiaceae</taxon>
        <taxon>Pseudovibrio</taxon>
    </lineage>
</organism>
<dbReference type="Proteomes" id="UP000199598">
    <property type="component" value="Unassembled WGS sequence"/>
</dbReference>
<reference evidence="2 3" key="1">
    <citation type="submission" date="2016-10" db="EMBL/GenBank/DDBJ databases">
        <authorList>
            <person name="Varghese N."/>
            <person name="Submissions S."/>
        </authorList>
    </citation>
    <scope>NUCLEOTIDE SEQUENCE [LARGE SCALE GENOMIC DNA]</scope>
    <source>
        <strain evidence="2 3">DSM 16392</strain>
    </source>
</reference>
<evidence type="ECO:0000313" key="2">
    <source>
        <dbReference type="EMBL" id="SFL02026.1"/>
    </source>
</evidence>
<comment type="caution">
    <text evidence="2">The sequence shown here is derived from an EMBL/GenBank/DDBJ whole genome shotgun (WGS) entry which is preliminary data.</text>
</comment>
<dbReference type="SUPFAM" id="SSF51658">
    <property type="entry name" value="Xylose isomerase-like"/>
    <property type="match status" value="1"/>
</dbReference>
<dbReference type="Pfam" id="PF01261">
    <property type="entry name" value="AP_endonuc_2"/>
    <property type="match status" value="1"/>
</dbReference>
<gene>
    <name evidence="2" type="ORF">SAMN04488518_11453</name>
</gene>
<dbReference type="InterPro" id="IPR036237">
    <property type="entry name" value="Xyl_isomerase-like_sf"/>
</dbReference>
<dbReference type="RefSeq" id="WP_093522941.1">
    <property type="nucleotide sequence ID" value="NZ_FOSK01000014.1"/>
</dbReference>
<evidence type="ECO:0000313" key="3">
    <source>
        <dbReference type="Proteomes" id="UP000199598"/>
    </source>
</evidence>
<keyword evidence="3" id="KW-1185">Reference proteome</keyword>
<dbReference type="PANTHER" id="PTHR12110:SF41">
    <property type="entry name" value="INOSOSE DEHYDRATASE"/>
    <property type="match status" value="1"/>
</dbReference>
<dbReference type="Gene3D" id="3.20.20.150">
    <property type="entry name" value="Divalent-metal-dependent TIM barrel enzymes"/>
    <property type="match status" value="1"/>
</dbReference>
<evidence type="ECO:0000259" key="1">
    <source>
        <dbReference type="Pfam" id="PF01261"/>
    </source>
</evidence>